<dbReference type="GO" id="GO:0005524">
    <property type="term" value="F:ATP binding"/>
    <property type="evidence" value="ECO:0007669"/>
    <property type="project" value="UniProtKB-KW"/>
</dbReference>
<dbReference type="EMBL" id="RAXT01000034">
    <property type="protein sequence ID" value="RKG36802.1"/>
    <property type="molecule type" value="Genomic_DNA"/>
</dbReference>
<dbReference type="EC" id="2.7.10.2" evidence="19"/>
<dbReference type="InterPro" id="IPR003856">
    <property type="entry name" value="LPS_length_determ_N"/>
</dbReference>
<evidence type="ECO:0000259" key="17">
    <source>
        <dbReference type="Pfam" id="PF13614"/>
    </source>
</evidence>
<evidence type="ECO:0000256" key="12">
    <source>
        <dbReference type="ARBA" id="ARBA00023137"/>
    </source>
</evidence>
<dbReference type="Proteomes" id="UP000280405">
    <property type="component" value="Unassembled WGS sequence"/>
</dbReference>
<dbReference type="SUPFAM" id="SSF52540">
    <property type="entry name" value="P-loop containing nucleoside triphosphate hydrolases"/>
    <property type="match status" value="1"/>
</dbReference>
<dbReference type="Pfam" id="PF13614">
    <property type="entry name" value="AAA_31"/>
    <property type="match status" value="1"/>
</dbReference>
<comment type="similarity">
    <text evidence="2">Belongs to the etk/wzc family.</text>
</comment>
<keyword evidence="4" id="KW-0997">Cell inner membrane</keyword>
<feature type="transmembrane region" description="Helical" evidence="15">
    <location>
        <begin position="439"/>
        <end position="459"/>
    </location>
</feature>
<evidence type="ECO:0000256" key="10">
    <source>
        <dbReference type="ARBA" id="ARBA00022989"/>
    </source>
</evidence>
<evidence type="ECO:0000256" key="9">
    <source>
        <dbReference type="ARBA" id="ARBA00022840"/>
    </source>
</evidence>
<keyword evidence="12" id="KW-0829">Tyrosine-protein kinase</keyword>
<keyword evidence="9" id="KW-0067">ATP-binding</keyword>
<evidence type="ECO:0000256" key="8">
    <source>
        <dbReference type="ARBA" id="ARBA00022777"/>
    </source>
</evidence>
<feature type="domain" description="Polysaccharide chain length determinant N-terminal" evidence="16">
    <location>
        <begin position="10"/>
        <end position="106"/>
    </location>
</feature>
<dbReference type="CDD" id="cd05387">
    <property type="entry name" value="BY-kinase"/>
    <property type="match status" value="1"/>
</dbReference>
<evidence type="ECO:0000256" key="6">
    <source>
        <dbReference type="ARBA" id="ARBA00022692"/>
    </source>
</evidence>
<evidence type="ECO:0000313" key="20">
    <source>
        <dbReference type="Proteomes" id="UP000280405"/>
    </source>
</evidence>
<evidence type="ECO:0000259" key="18">
    <source>
        <dbReference type="Pfam" id="PF13807"/>
    </source>
</evidence>
<evidence type="ECO:0000256" key="11">
    <source>
        <dbReference type="ARBA" id="ARBA00023136"/>
    </source>
</evidence>
<comment type="caution">
    <text evidence="19">The sequence shown here is derived from an EMBL/GenBank/DDBJ whole genome shotgun (WGS) entry which is preliminary data.</text>
</comment>
<dbReference type="Pfam" id="PF02706">
    <property type="entry name" value="Wzz"/>
    <property type="match status" value="1"/>
</dbReference>
<evidence type="ECO:0000256" key="13">
    <source>
        <dbReference type="ARBA" id="ARBA00053015"/>
    </source>
</evidence>
<dbReference type="PANTHER" id="PTHR32309:SF32">
    <property type="entry name" value="TYROSINE-PROTEIN KINASE ETK-RELATED"/>
    <property type="match status" value="1"/>
</dbReference>
<feature type="transmembrane region" description="Helical" evidence="15">
    <location>
        <begin position="23"/>
        <end position="43"/>
    </location>
</feature>
<keyword evidence="14" id="KW-0175">Coiled coil</keyword>
<evidence type="ECO:0000256" key="2">
    <source>
        <dbReference type="ARBA" id="ARBA00008883"/>
    </source>
</evidence>
<dbReference type="InterPro" id="IPR027417">
    <property type="entry name" value="P-loop_NTPase"/>
</dbReference>
<dbReference type="GO" id="GO:0042802">
    <property type="term" value="F:identical protein binding"/>
    <property type="evidence" value="ECO:0007669"/>
    <property type="project" value="UniProtKB-ARBA"/>
</dbReference>
<evidence type="ECO:0000256" key="1">
    <source>
        <dbReference type="ARBA" id="ARBA00004429"/>
    </source>
</evidence>
<dbReference type="InterPro" id="IPR025669">
    <property type="entry name" value="AAA_dom"/>
</dbReference>
<keyword evidence="3" id="KW-1003">Cell membrane</keyword>
<feature type="domain" description="AAA" evidence="17">
    <location>
        <begin position="538"/>
        <end position="696"/>
    </location>
</feature>
<keyword evidence="11 15" id="KW-0472">Membrane</keyword>
<dbReference type="GO" id="GO:0005886">
    <property type="term" value="C:plasma membrane"/>
    <property type="evidence" value="ECO:0007669"/>
    <property type="project" value="UniProtKB-SubCell"/>
</dbReference>
<protein>
    <submittedName>
        <fullName evidence="19">Polysaccharide biosynthesis tyrosine autokinase</fullName>
        <ecNumber evidence="19">2.7.10.2</ecNumber>
    </submittedName>
</protein>
<keyword evidence="6 15" id="KW-0812">Transmembrane</keyword>
<dbReference type="InterPro" id="IPR050445">
    <property type="entry name" value="Bact_polysacc_biosynth/exp"/>
</dbReference>
<keyword evidence="8 19" id="KW-0418">Kinase</keyword>
<reference evidence="19 20" key="1">
    <citation type="submission" date="2018-09" db="EMBL/GenBank/DDBJ databases">
        <title>The draft genome of Acinetobacter spp. strains.</title>
        <authorList>
            <person name="Qin J."/>
            <person name="Feng Y."/>
            <person name="Zong Z."/>
        </authorList>
    </citation>
    <scope>NUCLEOTIDE SEQUENCE [LARGE SCALE GENOMIC DNA]</scope>
    <source>
        <strain evidence="19 20">WCHAc060115</strain>
    </source>
</reference>
<keyword evidence="20" id="KW-1185">Reference proteome</keyword>
<evidence type="ECO:0000256" key="7">
    <source>
        <dbReference type="ARBA" id="ARBA00022741"/>
    </source>
</evidence>
<evidence type="ECO:0000256" key="14">
    <source>
        <dbReference type="SAM" id="Coils"/>
    </source>
</evidence>
<dbReference type="AlphaFoldDB" id="A0A3A8EPJ8"/>
<dbReference type="RefSeq" id="WP_120384712.1">
    <property type="nucleotide sequence ID" value="NZ_RAXT01000034.1"/>
</dbReference>
<dbReference type="Gene3D" id="3.40.50.300">
    <property type="entry name" value="P-loop containing nucleotide triphosphate hydrolases"/>
    <property type="match status" value="1"/>
</dbReference>
<name>A0A3A8EPJ8_9GAMM</name>
<accession>A0A3A8EPJ8</accession>
<evidence type="ECO:0000259" key="16">
    <source>
        <dbReference type="Pfam" id="PF02706"/>
    </source>
</evidence>
<organism evidence="19 20">
    <name type="scientific">Acinetobacter rongchengensis</name>
    <dbReference type="NCBI Taxonomy" id="2419601"/>
    <lineage>
        <taxon>Bacteria</taxon>
        <taxon>Pseudomonadati</taxon>
        <taxon>Pseudomonadota</taxon>
        <taxon>Gammaproteobacteria</taxon>
        <taxon>Moraxellales</taxon>
        <taxon>Moraxellaceae</taxon>
        <taxon>Acinetobacter</taxon>
    </lineage>
</organism>
<dbReference type="InterPro" id="IPR032807">
    <property type="entry name" value="GNVR"/>
</dbReference>
<gene>
    <name evidence="19" type="ORF">D7V20_13465</name>
</gene>
<evidence type="ECO:0000256" key="4">
    <source>
        <dbReference type="ARBA" id="ARBA00022519"/>
    </source>
</evidence>
<comment type="catalytic activity">
    <reaction evidence="13">
        <text>L-tyrosyl-[protein] + ATP = O-phospho-L-tyrosyl-[protein] + ADP + H(+)</text>
        <dbReference type="Rhea" id="RHEA:10596"/>
        <dbReference type="Rhea" id="RHEA-COMP:10136"/>
        <dbReference type="Rhea" id="RHEA-COMP:20101"/>
        <dbReference type="ChEBI" id="CHEBI:15378"/>
        <dbReference type="ChEBI" id="CHEBI:30616"/>
        <dbReference type="ChEBI" id="CHEBI:46858"/>
        <dbReference type="ChEBI" id="CHEBI:61978"/>
        <dbReference type="ChEBI" id="CHEBI:456216"/>
    </reaction>
</comment>
<dbReference type="FunFam" id="3.40.50.300:FF:000527">
    <property type="entry name" value="Tyrosine-protein kinase etk"/>
    <property type="match status" value="1"/>
</dbReference>
<keyword evidence="5 19" id="KW-0808">Transferase</keyword>
<feature type="domain" description="Tyrosine-protein kinase G-rich" evidence="18">
    <location>
        <begin position="381"/>
        <end position="462"/>
    </location>
</feature>
<evidence type="ECO:0000256" key="5">
    <source>
        <dbReference type="ARBA" id="ARBA00022679"/>
    </source>
</evidence>
<keyword evidence="7" id="KW-0547">Nucleotide-binding</keyword>
<evidence type="ECO:0000313" key="19">
    <source>
        <dbReference type="EMBL" id="RKG36802.1"/>
    </source>
</evidence>
<dbReference type="Pfam" id="PF23607">
    <property type="entry name" value="WZC_N"/>
    <property type="match status" value="1"/>
</dbReference>
<sequence>MNQNSKTNDDTIDLKELFFSLIAQWKVIALCIILSLICALLYLRITSPVYSTDAMVQVEDGKSAASAALMGELKDISGGLGAKSPADAEIEILNSRLVLGEVIKNLNLNIQIKDNQDNLLHRLISQDKIKLQYTNNSVSFQKKNAEFSIKKLEIPTYYYDKNLILSFLDKNQFSLSYKDQVVFKGHLNQLNQTQDNKGLWSVNIESRSPFQQDFTISKLSLPSAMQALQSTYSVAEKGKLTGVIGLNYSGTDKEHITQVLNHILAVYHAQNIERKTLESKQTLNFLDQQLPDLKKQLEESEIKFNTFREQYNTVDVTQESELMLKQNVELEKMRIELKQKQAEYSAKYTPDHPLMTEINAQLAAIDKKSTELNQAIKRLPETQRLYLQLYRDVKVNTELYTSLLNSYQQLKIVKAGEIGNVRIIDTAVEPVKPIKPKKLIVLILSIFVGGFIGVMIALLRNMLASGIKDSSRIENELDLPVYATVPRSPIQESRVQLLKKKKTIPILAVKNSEDIAIESLRSIRTTIHFALANAKNNIIAVSGPAPEIGKSFISTNLAAIFAQSNKKVLLIDADLRRGYLHKYFGREASPGLTEYLSNQNSLEQCIIQSDTVANLDFFARGKNQGNASEMLSSQRFSELLQQLSQQYDHIIIDTPPILAVTDGIIISQFVGVNLVVARYAKTQMKELELTVSRFEQAGTKVNGIILNDIQATAGGSYGYNYAYAYTSSKDD</sequence>
<dbReference type="Pfam" id="PF13807">
    <property type="entry name" value="GNVR"/>
    <property type="match status" value="1"/>
</dbReference>
<dbReference type="InterPro" id="IPR005702">
    <property type="entry name" value="Wzc-like_C"/>
</dbReference>
<evidence type="ECO:0000256" key="3">
    <source>
        <dbReference type="ARBA" id="ARBA00022475"/>
    </source>
</evidence>
<dbReference type="PANTHER" id="PTHR32309">
    <property type="entry name" value="TYROSINE-PROTEIN KINASE"/>
    <property type="match status" value="1"/>
</dbReference>
<dbReference type="GO" id="GO:0004715">
    <property type="term" value="F:non-membrane spanning protein tyrosine kinase activity"/>
    <property type="evidence" value="ECO:0007669"/>
    <property type="project" value="UniProtKB-EC"/>
</dbReference>
<dbReference type="NCBIfam" id="TIGR01007">
    <property type="entry name" value="eps_fam"/>
    <property type="match status" value="1"/>
</dbReference>
<keyword evidence="10 15" id="KW-1133">Transmembrane helix</keyword>
<dbReference type="OrthoDB" id="9775724at2"/>
<feature type="coiled-coil region" evidence="14">
    <location>
        <begin position="283"/>
        <end position="347"/>
    </location>
</feature>
<proteinExistence type="inferred from homology"/>
<evidence type="ECO:0000256" key="15">
    <source>
        <dbReference type="SAM" id="Phobius"/>
    </source>
</evidence>
<comment type="subcellular location">
    <subcellularLocation>
        <location evidence="1">Cell inner membrane</location>
        <topology evidence="1">Multi-pass membrane protein</topology>
    </subcellularLocation>
</comment>